<evidence type="ECO:0000256" key="3">
    <source>
        <dbReference type="RuleBase" id="RU003479"/>
    </source>
</evidence>
<dbReference type="PRINTS" id="PR00297">
    <property type="entry name" value="CHAPERONIN10"/>
</dbReference>
<dbReference type="CDD" id="cd00320">
    <property type="entry name" value="cpn10"/>
    <property type="match status" value="1"/>
</dbReference>
<keyword evidence="2 3" id="KW-0143">Chaperone</keyword>
<dbReference type="InterPro" id="IPR020818">
    <property type="entry name" value="Chaperonin_GroES"/>
</dbReference>
<dbReference type="SMART" id="SM00883">
    <property type="entry name" value="Cpn10"/>
    <property type="match status" value="1"/>
</dbReference>
<dbReference type="Bgee" id="ENSBTAG00000054142">
    <property type="expression patterns" value="Expressed in abomasum and 17 other cell types or tissues"/>
</dbReference>
<dbReference type="AlphaFoldDB" id="A0A3Q1MBC6"/>
<evidence type="ECO:0000256" key="1">
    <source>
        <dbReference type="ARBA" id="ARBA00006975"/>
    </source>
</evidence>
<proteinExistence type="inferred from homology"/>
<organism evidence="4 5">
    <name type="scientific">Bos taurus</name>
    <name type="common">Bovine</name>
    <dbReference type="NCBI Taxonomy" id="9913"/>
    <lineage>
        <taxon>Eukaryota</taxon>
        <taxon>Metazoa</taxon>
        <taxon>Chordata</taxon>
        <taxon>Craniata</taxon>
        <taxon>Vertebrata</taxon>
        <taxon>Euteleostomi</taxon>
        <taxon>Mammalia</taxon>
        <taxon>Eutheria</taxon>
        <taxon>Laurasiatheria</taxon>
        <taxon>Artiodactyla</taxon>
        <taxon>Ruminantia</taxon>
        <taxon>Pecora</taxon>
        <taxon>Bovidae</taxon>
        <taxon>Bovinae</taxon>
        <taxon>Bos</taxon>
    </lineage>
</organism>
<dbReference type="PANTHER" id="PTHR10772:SF0">
    <property type="entry name" value="10 KDA HEAT SHOCK PROTEIN, MITOCHONDRIAL"/>
    <property type="match status" value="1"/>
</dbReference>
<dbReference type="GO" id="GO:0005759">
    <property type="term" value="C:mitochondrial matrix"/>
    <property type="evidence" value="ECO:0000318"/>
    <property type="project" value="GO_Central"/>
</dbReference>
<accession>A0A3Q1MBC6</accession>
<keyword evidence="5" id="KW-1185">Reference proteome</keyword>
<dbReference type="FunCoup" id="A0A3Q1MBC6">
    <property type="interactions" value="674"/>
</dbReference>
<dbReference type="GO" id="GO:0005524">
    <property type="term" value="F:ATP binding"/>
    <property type="evidence" value="ECO:0007669"/>
    <property type="project" value="InterPro"/>
</dbReference>
<reference evidence="4" key="2">
    <citation type="submission" date="2025-08" db="UniProtKB">
        <authorList>
            <consortium name="Ensembl"/>
        </authorList>
    </citation>
    <scope>IDENTIFICATION</scope>
    <source>
        <strain evidence="4">Hereford</strain>
    </source>
</reference>
<dbReference type="Gene3D" id="2.30.33.40">
    <property type="entry name" value="GroES chaperonin"/>
    <property type="match status" value="1"/>
</dbReference>
<dbReference type="GO" id="GO:0044183">
    <property type="term" value="F:protein folding chaperone"/>
    <property type="evidence" value="ECO:0007669"/>
    <property type="project" value="InterPro"/>
</dbReference>
<dbReference type="Pfam" id="PF00166">
    <property type="entry name" value="Cpn10"/>
    <property type="match status" value="1"/>
</dbReference>
<dbReference type="SUPFAM" id="SSF50129">
    <property type="entry name" value="GroES-like"/>
    <property type="match status" value="1"/>
</dbReference>
<name>A0A3Q1MBC6_BOVIN</name>
<dbReference type="PANTHER" id="PTHR10772">
    <property type="entry name" value="10 KDA HEAT SHOCK PROTEIN"/>
    <property type="match status" value="1"/>
</dbReference>
<reference evidence="4" key="3">
    <citation type="submission" date="2025-09" db="UniProtKB">
        <authorList>
            <consortium name="Ensembl"/>
        </authorList>
    </citation>
    <scope>IDENTIFICATION</scope>
    <source>
        <strain evidence="4">Hereford</strain>
    </source>
</reference>
<dbReference type="STRING" id="9913.ENSBTAP00000067980"/>
<evidence type="ECO:0000313" key="4">
    <source>
        <dbReference type="Ensembl" id="ENSBTAP00000067980.1"/>
    </source>
</evidence>
<dbReference type="GO" id="GO:0046872">
    <property type="term" value="F:metal ion binding"/>
    <property type="evidence" value="ECO:0000318"/>
    <property type="project" value="GO_Central"/>
</dbReference>
<dbReference type="GeneTree" id="ENSGT00960000187491"/>
<dbReference type="InParanoid" id="A0A3Q1MBC6"/>
<dbReference type="InterPro" id="IPR011032">
    <property type="entry name" value="GroES-like_sf"/>
</dbReference>
<dbReference type="GO" id="GO:0005739">
    <property type="term" value="C:mitochondrion"/>
    <property type="evidence" value="ECO:0000318"/>
    <property type="project" value="GO_Central"/>
</dbReference>
<dbReference type="GO" id="GO:0051082">
    <property type="term" value="F:unfolded protein binding"/>
    <property type="evidence" value="ECO:0000318"/>
    <property type="project" value="GO_Central"/>
</dbReference>
<dbReference type="VEuPathDB" id="HostDB:ENSBTAG00000054142"/>
<dbReference type="Proteomes" id="UP000009136">
    <property type="component" value="Chromosome 19"/>
</dbReference>
<evidence type="ECO:0008006" key="6">
    <source>
        <dbReference type="Google" id="ProtNLM"/>
    </source>
</evidence>
<protein>
    <recommendedName>
        <fullName evidence="6">Chaperonin 10</fullName>
    </recommendedName>
</protein>
<reference evidence="4" key="1">
    <citation type="submission" date="2018-03" db="EMBL/GenBank/DDBJ databases">
        <title>ARS-UCD1.2.</title>
        <authorList>
            <person name="Rosen B.D."/>
            <person name="Bickhart D.M."/>
            <person name="Koren S."/>
            <person name="Schnabel R.D."/>
            <person name="Hall R."/>
            <person name="Zimin A."/>
            <person name="Dreischer C."/>
            <person name="Schultheiss S."/>
            <person name="Schroeder S.G."/>
            <person name="Elsik C.G."/>
            <person name="Couldrey C."/>
            <person name="Liu G.E."/>
            <person name="Van Tassell C.P."/>
            <person name="Phillippy A.M."/>
            <person name="Smith T.P.L."/>
            <person name="Medrano J.F."/>
        </authorList>
    </citation>
    <scope>NUCLEOTIDE SEQUENCE [LARGE SCALE GENOMIC DNA]</scope>
    <source>
        <strain evidence="4">Hereford</strain>
    </source>
</reference>
<dbReference type="GO" id="GO:0051087">
    <property type="term" value="F:protein-folding chaperone binding"/>
    <property type="evidence" value="ECO:0000318"/>
    <property type="project" value="GO_Central"/>
</dbReference>
<evidence type="ECO:0000313" key="5">
    <source>
        <dbReference type="Proteomes" id="UP000009136"/>
    </source>
</evidence>
<dbReference type="InterPro" id="IPR037124">
    <property type="entry name" value="Chaperonin_GroES_sf"/>
</dbReference>
<comment type="similarity">
    <text evidence="1 3">Belongs to the GroES chaperonin family.</text>
</comment>
<evidence type="ECO:0000256" key="2">
    <source>
        <dbReference type="ARBA" id="ARBA00023186"/>
    </source>
</evidence>
<sequence>FICRSFYHFLPNHLHVLVERSVAETITKGGIMLPEKSQGKVLQAMVVAAGSGSKGKGGQIQPVSIKVGDKSFPRIWRHQSSSRQPGLFLIYSGHILGKYVD</sequence>
<dbReference type="OMA" id="FPRIWRH"/>
<dbReference type="SMR" id="A0A3Q1MBC6"/>
<dbReference type="Ensembl" id="ENSBTAT00000069712.1">
    <property type="protein sequence ID" value="ENSBTAP00000067980.1"/>
    <property type="gene ID" value="ENSBTAG00000054142.1"/>
</dbReference>